<dbReference type="RefSeq" id="WP_054358407.1">
    <property type="nucleotide sequence ID" value="NZ_LJYW01000001.1"/>
</dbReference>
<dbReference type="PANTHER" id="PTHR10285">
    <property type="entry name" value="URIDINE KINASE"/>
    <property type="match status" value="1"/>
</dbReference>
<organism evidence="2 3">
    <name type="scientific">Prosthecodimorpha hirschii</name>
    <dbReference type="NCBI Taxonomy" id="665126"/>
    <lineage>
        <taxon>Bacteria</taxon>
        <taxon>Pseudomonadati</taxon>
        <taxon>Pseudomonadota</taxon>
        <taxon>Alphaproteobacteria</taxon>
        <taxon>Hyphomicrobiales</taxon>
        <taxon>Ancalomicrobiaceae</taxon>
        <taxon>Prosthecodimorpha</taxon>
    </lineage>
</organism>
<dbReference type="GO" id="GO:0016787">
    <property type="term" value="F:hydrolase activity"/>
    <property type="evidence" value="ECO:0007669"/>
    <property type="project" value="UniProtKB-KW"/>
</dbReference>
<keyword evidence="2" id="KW-0378">Hydrolase</keyword>
<evidence type="ECO:0000313" key="2">
    <source>
        <dbReference type="EMBL" id="KPL52244.1"/>
    </source>
</evidence>
<dbReference type="Gene3D" id="3.40.50.300">
    <property type="entry name" value="P-loop containing nucleotide triphosphate hydrolases"/>
    <property type="match status" value="1"/>
</dbReference>
<feature type="domain" description="AAA+ ATPase" evidence="1">
    <location>
        <begin position="27"/>
        <end position="184"/>
    </location>
</feature>
<dbReference type="Proteomes" id="UP000048984">
    <property type="component" value="Unassembled WGS sequence"/>
</dbReference>
<protein>
    <submittedName>
        <fullName evidence="2">Nucleoside triphosphate hydrolase</fullName>
    </submittedName>
</protein>
<name>A0A0P6VLX3_9HYPH</name>
<sequence>MTDLADRVAALAAAIETRATATSASGRRLMVGIVGPPGAGKSTLAEALVARLDGTRPGRAALLAQDGFHYDDAVLDAAGMRPRKGAPETFDVAGLVHCLKRLAARDEAEVAVPVFDRRLEIARAGARLIERASEIVVVEGNWLLLDETPWSAVRPWLDLTAMLQVPEAVLRARLEARWCDLGFDPASIAVKVDGNDLPNARRVLAASAAVDLVL</sequence>
<comment type="caution">
    <text evidence="2">The sequence shown here is derived from an EMBL/GenBank/DDBJ whole genome shotgun (WGS) entry which is preliminary data.</text>
</comment>
<dbReference type="Pfam" id="PF03308">
    <property type="entry name" value="MeaB"/>
    <property type="match status" value="1"/>
</dbReference>
<dbReference type="SUPFAM" id="SSF52540">
    <property type="entry name" value="P-loop containing nucleoside triphosphate hydrolases"/>
    <property type="match status" value="1"/>
</dbReference>
<evidence type="ECO:0000313" key="3">
    <source>
        <dbReference type="Proteomes" id="UP000048984"/>
    </source>
</evidence>
<accession>A0A0P6VLX3</accession>
<dbReference type="AlphaFoldDB" id="A0A0P6VLX3"/>
<evidence type="ECO:0000259" key="1">
    <source>
        <dbReference type="SMART" id="SM00382"/>
    </source>
</evidence>
<dbReference type="SMART" id="SM00382">
    <property type="entry name" value="AAA"/>
    <property type="match status" value="1"/>
</dbReference>
<dbReference type="InterPro" id="IPR003593">
    <property type="entry name" value="AAA+_ATPase"/>
</dbReference>
<reference evidence="2 3" key="1">
    <citation type="submission" date="2015-09" db="EMBL/GenBank/DDBJ databases">
        <authorList>
            <person name="Jackson K.R."/>
            <person name="Lunt B.L."/>
            <person name="Fisher J.N.B."/>
            <person name="Gardner A.V."/>
            <person name="Bailey M.E."/>
            <person name="Deus L.M."/>
            <person name="Earl A.S."/>
            <person name="Gibby P.D."/>
            <person name="Hartmann K.A."/>
            <person name="Liu J.E."/>
            <person name="Manci A.M."/>
            <person name="Nielsen D.A."/>
            <person name="Solomon M.B."/>
            <person name="Breakwell D.P."/>
            <person name="Burnett S.H."/>
            <person name="Grose J.H."/>
        </authorList>
    </citation>
    <scope>NUCLEOTIDE SEQUENCE [LARGE SCALE GENOMIC DNA]</scope>
    <source>
        <strain evidence="2 3">16</strain>
    </source>
</reference>
<gene>
    <name evidence="2" type="ORF">ABB55_08365</name>
</gene>
<proteinExistence type="predicted"/>
<dbReference type="STRING" id="665126.ABB55_08365"/>
<dbReference type="EMBL" id="LJYW01000001">
    <property type="protein sequence ID" value="KPL52244.1"/>
    <property type="molecule type" value="Genomic_DNA"/>
</dbReference>
<dbReference type="InterPro" id="IPR027417">
    <property type="entry name" value="P-loop_NTPase"/>
</dbReference>
<reference evidence="2 3" key="2">
    <citation type="submission" date="2015-10" db="EMBL/GenBank/DDBJ databases">
        <title>Draft Genome Sequence of Prosthecomicrobium hirschii ATCC 27832.</title>
        <authorList>
            <person name="Daniel J."/>
            <person name="Givan S.A."/>
            <person name="Brun Y.V."/>
            <person name="Brown P.J."/>
        </authorList>
    </citation>
    <scope>NUCLEOTIDE SEQUENCE [LARGE SCALE GENOMIC DNA]</scope>
    <source>
        <strain evidence="2 3">16</strain>
    </source>
</reference>
<keyword evidence="3" id="KW-1185">Reference proteome</keyword>